<accession>A0ACD0NYA4</accession>
<evidence type="ECO:0000313" key="1">
    <source>
        <dbReference type="EMBL" id="PWN50825.1"/>
    </source>
</evidence>
<dbReference type="Proteomes" id="UP000245626">
    <property type="component" value="Unassembled WGS sequence"/>
</dbReference>
<reference evidence="1 2" key="1">
    <citation type="journal article" date="2018" name="Mol. Biol. Evol.">
        <title>Broad Genomic Sampling Reveals a Smut Pathogenic Ancestry of the Fungal Clade Ustilaginomycotina.</title>
        <authorList>
            <person name="Kijpornyongpan T."/>
            <person name="Mondo S.J."/>
            <person name="Barry K."/>
            <person name="Sandor L."/>
            <person name="Lee J."/>
            <person name="Lipzen A."/>
            <person name="Pangilinan J."/>
            <person name="LaButti K."/>
            <person name="Hainaut M."/>
            <person name="Henrissat B."/>
            <person name="Grigoriev I.V."/>
            <person name="Spatafora J.W."/>
            <person name="Aime M.C."/>
        </authorList>
    </citation>
    <scope>NUCLEOTIDE SEQUENCE [LARGE SCALE GENOMIC DNA]</scope>
    <source>
        <strain evidence="1 2">SA 807</strain>
    </source>
</reference>
<protein>
    <submittedName>
        <fullName evidence="1">Uncharacterized protein</fullName>
    </submittedName>
</protein>
<name>A0ACD0NYA4_9BASI</name>
<proteinExistence type="predicted"/>
<evidence type="ECO:0000313" key="2">
    <source>
        <dbReference type="Proteomes" id="UP000245626"/>
    </source>
</evidence>
<keyword evidence="2" id="KW-1185">Reference proteome</keyword>
<organism evidence="1 2">
    <name type="scientific">Violaceomyces palustris</name>
    <dbReference type="NCBI Taxonomy" id="1673888"/>
    <lineage>
        <taxon>Eukaryota</taxon>
        <taxon>Fungi</taxon>
        <taxon>Dikarya</taxon>
        <taxon>Basidiomycota</taxon>
        <taxon>Ustilaginomycotina</taxon>
        <taxon>Ustilaginomycetes</taxon>
        <taxon>Violaceomycetales</taxon>
        <taxon>Violaceomycetaceae</taxon>
        <taxon>Violaceomyces</taxon>
    </lineage>
</organism>
<gene>
    <name evidence="1" type="ORF">IE53DRAFT_77662</name>
</gene>
<dbReference type="EMBL" id="KZ819894">
    <property type="protein sequence ID" value="PWN50825.1"/>
    <property type="molecule type" value="Genomic_DNA"/>
</dbReference>
<sequence>MRKESPPPPPFLAGHCKGQPLSQGFHDISSSAPETTATHFIDMACNNITEIQIDEFQLDG</sequence>